<protein>
    <submittedName>
        <fullName evidence="2">Uncharacterized protein</fullName>
    </submittedName>
</protein>
<feature type="region of interest" description="Disordered" evidence="1">
    <location>
        <begin position="1"/>
        <end position="20"/>
    </location>
</feature>
<organism evidence="2 3">
    <name type="scientific">Salix udensis</name>
    <dbReference type="NCBI Taxonomy" id="889485"/>
    <lineage>
        <taxon>Eukaryota</taxon>
        <taxon>Viridiplantae</taxon>
        <taxon>Streptophyta</taxon>
        <taxon>Embryophyta</taxon>
        <taxon>Tracheophyta</taxon>
        <taxon>Spermatophyta</taxon>
        <taxon>Magnoliopsida</taxon>
        <taxon>eudicotyledons</taxon>
        <taxon>Gunneridae</taxon>
        <taxon>Pentapetalae</taxon>
        <taxon>rosids</taxon>
        <taxon>fabids</taxon>
        <taxon>Malpighiales</taxon>
        <taxon>Salicaceae</taxon>
        <taxon>Saliceae</taxon>
        <taxon>Salix</taxon>
    </lineage>
</organism>
<accession>A0AAD6JAA7</accession>
<dbReference type="EMBL" id="JAPFFJ010000019">
    <property type="protein sequence ID" value="KAJ6401284.1"/>
    <property type="molecule type" value="Genomic_DNA"/>
</dbReference>
<keyword evidence="3" id="KW-1185">Reference proteome</keyword>
<evidence type="ECO:0000256" key="1">
    <source>
        <dbReference type="SAM" id="MobiDB-lite"/>
    </source>
</evidence>
<proteinExistence type="predicted"/>
<feature type="compositionally biased region" description="Polar residues" evidence="1">
    <location>
        <begin position="9"/>
        <end position="20"/>
    </location>
</feature>
<reference evidence="2 3" key="1">
    <citation type="journal article" date="2023" name="Int. J. Mol. Sci.">
        <title>De Novo Assembly and Annotation of 11 Diverse Shrub Willow (Salix) Genomes Reveals Novel Gene Organization in Sex-Linked Regions.</title>
        <authorList>
            <person name="Hyden B."/>
            <person name="Feng K."/>
            <person name="Yates T.B."/>
            <person name="Jawdy S."/>
            <person name="Cereghino C."/>
            <person name="Smart L.B."/>
            <person name="Muchero W."/>
        </authorList>
    </citation>
    <scope>NUCLEOTIDE SEQUENCE [LARGE SCALE GENOMIC DNA]</scope>
    <source>
        <tissue evidence="2">Shoot tip</tissue>
    </source>
</reference>
<name>A0AAD6JAA7_9ROSI</name>
<evidence type="ECO:0000313" key="2">
    <source>
        <dbReference type="EMBL" id="KAJ6401284.1"/>
    </source>
</evidence>
<gene>
    <name evidence="2" type="ORF">OIU84_016655</name>
</gene>
<dbReference type="Proteomes" id="UP001162972">
    <property type="component" value="Chromosome 14"/>
</dbReference>
<comment type="caution">
    <text evidence="2">The sequence shown here is derived from an EMBL/GenBank/DDBJ whole genome shotgun (WGS) entry which is preliminary data.</text>
</comment>
<evidence type="ECO:0000313" key="3">
    <source>
        <dbReference type="Proteomes" id="UP001162972"/>
    </source>
</evidence>
<dbReference type="AlphaFoldDB" id="A0AAD6JAA7"/>
<sequence>MHELDSNELETQGLQASKLRSTSSRCLLRFFFSNHYPPLLSMLGNTICQCLKMKIKCLCKVLEP</sequence>